<feature type="non-terminal residue" evidence="1">
    <location>
        <position position="1"/>
    </location>
</feature>
<dbReference type="Proteomes" id="UP000265520">
    <property type="component" value="Unassembled WGS sequence"/>
</dbReference>
<keyword evidence="2" id="KW-1185">Reference proteome</keyword>
<name>A0A392P595_9FABA</name>
<accession>A0A392P595</accession>
<evidence type="ECO:0000313" key="2">
    <source>
        <dbReference type="Proteomes" id="UP000265520"/>
    </source>
</evidence>
<reference evidence="1 2" key="1">
    <citation type="journal article" date="2018" name="Front. Plant Sci.">
        <title>Red Clover (Trifolium pratense) and Zigzag Clover (T. medium) - A Picture of Genomic Similarities and Differences.</title>
        <authorList>
            <person name="Dluhosova J."/>
            <person name="Istvanek J."/>
            <person name="Nedelnik J."/>
            <person name="Repkova J."/>
        </authorList>
    </citation>
    <scope>NUCLEOTIDE SEQUENCE [LARGE SCALE GENOMIC DNA]</scope>
    <source>
        <strain evidence="2">cv. 10/8</strain>
        <tissue evidence="1">Leaf</tissue>
    </source>
</reference>
<protein>
    <submittedName>
        <fullName evidence="1">Tyrosine/dopa decarboxylase</fullName>
    </submittedName>
</protein>
<sequence>PLSPISALGLLNRFKTPLNDLKEKVVIIGIKEALSILKAGLTSKSALTNGLAHLLTEVTEEK</sequence>
<proteinExistence type="predicted"/>
<dbReference type="EMBL" id="LXQA010064657">
    <property type="protein sequence ID" value="MCI07231.1"/>
    <property type="molecule type" value="Genomic_DNA"/>
</dbReference>
<organism evidence="1 2">
    <name type="scientific">Trifolium medium</name>
    <dbReference type="NCBI Taxonomy" id="97028"/>
    <lineage>
        <taxon>Eukaryota</taxon>
        <taxon>Viridiplantae</taxon>
        <taxon>Streptophyta</taxon>
        <taxon>Embryophyta</taxon>
        <taxon>Tracheophyta</taxon>
        <taxon>Spermatophyta</taxon>
        <taxon>Magnoliopsida</taxon>
        <taxon>eudicotyledons</taxon>
        <taxon>Gunneridae</taxon>
        <taxon>Pentapetalae</taxon>
        <taxon>rosids</taxon>
        <taxon>fabids</taxon>
        <taxon>Fabales</taxon>
        <taxon>Fabaceae</taxon>
        <taxon>Papilionoideae</taxon>
        <taxon>50 kb inversion clade</taxon>
        <taxon>NPAAA clade</taxon>
        <taxon>Hologalegina</taxon>
        <taxon>IRL clade</taxon>
        <taxon>Trifolieae</taxon>
        <taxon>Trifolium</taxon>
    </lineage>
</organism>
<evidence type="ECO:0000313" key="1">
    <source>
        <dbReference type="EMBL" id="MCI07231.1"/>
    </source>
</evidence>
<dbReference type="AlphaFoldDB" id="A0A392P595"/>
<comment type="caution">
    <text evidence="1">The sequence shown here is derived from an EMBL/GenBank/DDBJ whole genome shotgun (WGS) entry which is preliminary data.</text>
</comment>